<evidence type="ECO:0000313" key="3">
    <source>
        <dbReference type="EMBL" id="MBB6429416.1"/>
    </source>
</evidence>
<dbReference type="EMBL" id="JACHGY010000001">
    <property type="protein sequence ID" value="MBB6429416.1"/>
    <property type="molecule type" value="Genomic_DNA"/>
</dbReference>
<feature type="compositionally biased region" description="Low complexity" evidence="1">
    <location>
        <begin position="12"/>
        <end position="27"/>
    </location>
</feature>
<proteinExistence type="predicted"/>
<reference evidence="3 4" key="1">
    <citation type="submission" date="2020-08" db="EMBL/GenBank/DDBJ databases">
        <title>Genomic Encyclopedia of Type Strains, Phase IV (KMG-IV): sequencing the most valuable type-strain genomes for metagenomic binning, comparative biology and taxonomic classification.</title>
        <authorList>
            <person name="Goeker M."/>
        </authorList>
    </citation>
    <scope>NUCLEOTIDE SEQUENCE [LARGE SCALE GENOMIC DNA]</scope>
    <source>
        <strain evidence="3 4">DSM 103725</strain>
    </source>
</reference>
<keyword evidence="2" id="KW-0472">Membrane</keyword>
<name>A0A7X0H518_9BACT</name>
<gene>
    <name evidence="3" type="ORF">HNQ40_001222</name>
</gene>
<keyword evidence="2" id="KW-1133">Transmembrane helix</keyword>
<feature type="transmembrane region" description="Helical" evidence="2">
    <location>
        <begin position="68"/>
        <end position="87"/>
    </location>
</feature>
<protein>
    <submittedName>
        <fullName evidence="3">Uncharacterized protein</fullName>
    </submittedName>
</protein>
<organism evidence="3 4">
    <name type="scientific">Algisphaera agarilytica</name>
    <dbReference type="NCBI Taxonomy" id="1385975"/>
    <lineage>
        <taxon>Bacteria</taxon>
        <taxon>Pseudomonadati</taxon>
        <taxon>Planctomycetota</taxon>
        <taxon>Phycisphaerae</taxon>
        <taxon>Phycisphaerales</taxon>
        <taxon>Phycisphaeraceae</taxon>
        <taxon>Algisphaera</taxon>
    </lineage>
</organism>
<dbReference type="AlphaFoldDB" id="A0A7X0H518"/>
<dbReference type="RefSeq" id="WP_184676995.1">
    <property type="nucleotide sequence ID" value="NZ_JACHGY010000001.1"/>
</dbReference>
<accession>A0A7X0H518</accession>
<evidence type="ECO:0000313" key="4">
    <source>
        <dbReference type="Proteomes" id="UP000541810"/>
    </source>
</evidence>
<keyword evidence="4" id="KW-1185">Reference proteome</keyword>
<feature type="region of interest" description="Disordered" evidence="1">
    <location>
        <begin position="1"/>
        <end position="27"/>
    </location>
</feature>
<comment type="caution">
    <text evidence="3">The sequence shown here is derived from an EMBL/GenBank/DDBJ whole genome shotgun (WGS) entry which is preliminary data.</text>
</comment>
<keyword evidence="2" id="KW-0812">Transmembrane</keyword>
<feature type="transmembrane region" description="Helical" evidence="2">
    <location>
        <begin position="42"/>
        <end position="62"/>
    </location>
</feature>
<evidence type="ECO:0000256" key="2">
    <source>
        <dbReference type="SAM" id="Phobius"/>
    </source>
</evidence>
<sequence>MIDADPTPTEQAPTPSGSPSAPARRLPPFSPSRLQRELAIDAALRTAALAGLFFAFFLLLSFGPGSSAMKAVLIVFMILAWLALNVTGAKVAQTLPSLSAVLESNPPAGETALANLMNKRALPRWVRLMLTHRQAVLRHRQQNFTESSAIAQTLLTTPRPGPAAAHRGQLLLLLTEARLELRDATGAWLALVELAHTPLGLTEALQRMALRTRYELLVGQNEETLKGLEHKTQLAELMPAPQCGALHAMLATAAKHAGRDDLHTQLRSRVELMCSEDEIVQMLEGGLLV</sequence>
<evidence type="ECO:0000256" key="1">
    <source>
        <dbReference type="SAM" id="MobiDB-lite"/>
    </source>
</evidence>
<dbReference type="Proteomes" id="UP000541810">
    <property type="component" value="Unassembled WGS sequence"/>
</dbReference>